<comment type="caution">
    <text evidence="2">The sequence shown here is derived from an EMBL/GenBank/DDBJ whole genome shotgun (WGS) entry which is preliminary data.</text>
</comment>
<organism evidence="2 3">
    <name type="scientific">Brachionus plicatilis</name>
    <name type="common">Marine rotifer</name>
    <name type="synonym">Brachionus muelleri</name>
    <dbReference type="NCBI Taxonomy" id="10195"/>
    <lineage>
        <taxon>Eukaryota</taxon>
        <taxon>Metazoa</taxon>
        <taxon>Spiralia</taxon>
        <taxon>Gnathifera</taxon>
        <taxon>Rotifera</taxon>
        <taxon>Eurotatoria</taxon>
        <taxon>Monogononta</taxon>
        <taxon>Pseudotrocha</taxon>
        <taxon>Ploima</taxon>
        <taxon>Brachionidae</taxon>
        <taxon>Brachionus</taxon>
    </lineage>
</organism>
<dbReference type="EMBL" id="REGN01003375">
    <property type="protein sequence ID" value="RNA22927.1"/>
    <property type="molecule type" value="Genomic_DNA"/>
</dbReference>
<sequence length="68" mass="7851">MRTYFKNKANLVIPTVSLGVIKKEALRRTYEILLIYSVMFIFFGNTLKKILRGGVIRPHTILSILVKI</sequence>
<gene>
    <name evidence="2" type="ORF">BpHYR1_016214</name>
</gene>
<keyword evidence="3" id="KW-1185">Reference proteome</keyword>
<protein>
    <submittedName>
        <fullName evidence="2">Uncharacterized protein</fullName>
    </submittedName>
</protein>
<keyword evidence="1" id="KW-1133">Transmembrane helix</keyword>
<keyword evidence="1" id="KW-0812">Transmembrane</keyword>
<evidence type="ECO:0000313" key="2">
    <source>
        <dbReference type="EMBL" id="RNA22927.1"/>
    </source>
</evidence>
<reference evidence="2 3" key="1">
    <citation type="journal article" date="2018" name="Sci. Rep.">
        <title>Genomic signatures of local adaptation to the degree of environmental predictability in rotifers.</title>
        <authorList>
            <person name="Franch-Gras L."/>
            <person name="Hahn C."/>
            <person name="Garcia-Roger E.M."/>
            <person name="Carmona M.J."/>
            <person name="Serra M."/>
            <person name="Gomez A."/>
        </authorList>
    </citation>
    <scope>NUCLEOTIDE SEQUENCE [LARGE SCALE GENOMIC DNA]</scope>
    <source>
        <strain evidence="2">HYR1</strain>
    </source>
</reference>
<evidence type="ECO:0000256" key="1">
    <source>
        <dbReference type="SAM" id="Phobius"/>
    </source>
</evidence>
<accession>A0A3M7RHJ8</accession>
<proteinExistence type="predicted"/>
<dbReference type="AlphaFoldDB" id="A0A3M7RHJ8"/>
<keyword evidence="1" id="KW-0472">Membrane</keyword>
<evidence type="ECO:0000313" key="3">
    <source>
        <dbReference type="Proteomes" id="UP000276133"/>
    </source>
</evidence>
<name>A0A3M7RHJ8_BRAPC</name>
<dbReference type="Proteomes" id="UP000276133">
    <property type="component" value="Unassembled WGS sequence"/>
</dbReference>
<feature type="transmembrane region" description="Helical" evidence="1">
    <location>
        <begin position="29"/>
        <end position="47"/>
    </location>
</feature>